<gene>
    <name evidence="1" type="ORF">EGYM00392_LOCUS30929</name>
</gene>
<proteinExistence type="predicted"/>
<organism evidence="1">
    <name type="scientific">Eutreptiella gymnastica</name>
    <dbReference type="NCBI Taxonomy" id="73025"/>
    <lineage>
        <taxon>Eukaryota</taxon>
        <taxon>Discoba</taxon>
        <taxon>Euglenozoa</taxon>
        <taxon>Euglenida</taxon>
        <taxon>Spirocuta</taxon>
        <taxon>Euglenophyceae</taxon>
        <taxon>Eutreptiales</taxon>
        <taxon>Eutreptiaceae</taxon>
        <taxon>Eutreptiella</taxon>
    </lineage>
</organism>
<reference evidence="1" key="1">
    <citation type="submission" date="2021-01" db="EMBL/GenBank/DDBJ databases">
        <authorList>
            <person name="Corre E."/>
            <person name="Pelletier E."/>
            <person name="Niang G."/>
            <person name="Scheremetjew M."/>
            <person name="Finn R."/>
            <person name="Kale V."/>
            <person name="Holt S."/>
            <person name="Cochrane G."/>
            <person name="Meng A."/>
            <person name="Brown T."/>
            <person name="Cohen L."/>
        </authorList>
    </citation>
    <scope>NUCLEOTIDE SEQUENCE</scope>
    <source>
        <strain evidence="1">NIES-381</strain>
    </source>
</reference>
<sequence>MRGALLREHQPSGGLVGVSWEADMLPKALQARGAPYSLIPPSALWAQTEPLHKQNRAFAPDQESLTADFLSSISPQADGTAWAPMLSEPLPTATHIHLASRLTTIFR</sequence>
<dbReference type="EMBL" id="HBGA01082934">
    <property type="protein sequence ID" value="CAD9019815.1"/>
    <property type="molecule type" value="Transcribed_RNA"/>
</dbReference>
<dbReference type="AlphaFoldDB" id="A0A7S1IR38"/>
<protein>
    <submittedName>
        <fullName evidence="1">Uncharacterized protein</fullName>
    </submittedName>
</protein>
<accession>A0A7S1IR38</accession>
<name>A0A7S1IR38_9EUGL</name>
<evidence type="ECO:0000313" key="1">
    <source>
        <dbReference type="EMBL" id="CAD9019815.1"/>
    </source>
</evidence>